<dbReference type="AlphaFoldDB" id="A0A8T1B3D1"/>
<proteinExistence type="predicted"/>
<comment type="caution">
    <text evidence="2">The sequence shown here is derived from an EMBL/GenBank/DDBJ whole genome shotgun (WGS) entry which is preliminary data.</text>
</comment>
<protein>
    <submittedName>
        <fullName evidence="2">Uncharacterized protein</fullName>
    </submittedName>
</protein>
<dbReference type="EMBL" id="RCMI01000962">
    <property type="protein sequence ID" value="KAG2893337.1"/>
    <property type="molecule type" value="Genomic_DNA"/>
</dbReference>
<evidence type="ECO:0000313" key="2">
    <source>
        <dbReference type="EMBL" id="KAG2893337.1"/>
    </source>
</evidence>
<feature type="region of interest" description="Disordered" evidence="1">
    <location>
        <begin position="36"/>
        <end position="55"/>
    </location>
</feature>
<feature type="region of interest" description="Disordered" evidence="1">
    <location>
        <begin position="75"/>
        <end position="107"/>
    </location>
</feature>
<sequence>MAVSGQPRPRRSALRQFQIPRRLSVIGVTARATSAATRSATCVSTSPKSRPASASGYTLSGFGTVTTCAASGAADVDEPGEFGHAAVREPTGRTDVAGVRLSQTPRM</sequence>
<accession>A0A8T1B3D1</accession>
<organism evidence="2 3">
    <name type="scientific">Phytophthora cactorum</name>
    <dbReference type="NCBI Taxonomy" id="29920"/>
    <lineage>
        <taxon>Eukaryota</taxon>
        <taxon>Sar</taxon>
        <taxon>Stramenopiles</taxon>
        <taxon>Oomycota</taxon>
        <taxon>Peronosporomycetes</taxon>
        <taxon>Peronosporales</taxon>
        <taxon>Peronosporaceae</taxon>
        <taxon>Phytophthora</taxon>
    </lineage>
</organism>
<gene>
    <name evidence="2" type="ORF">PC115_g18502</name>
</gene>
<reference evidence="2" key="1">
    <citation type="submission" date="2018-10" db="EMBL/GenBank/DDBJ databases">
        <title>Effector identification in a new, highly contiguous assembly of the strawberry crown rot pathogen Phytophthora cactorum.</title>
        <authorList>
            <person name="Armitage A.D."/>
            <person name="Nellist C.F."/>
            <person name="Bates H."/>
            <person name="Vickerstaff R.J."/>
            <person name="Harrison R.J."/>
        </authorList>
    </citation>
    <scope>NUCLEOTIDE SEQUENCE</scope>
    <source>
        <strain evidence="2">4032</strain>
    </source>
</reference>
<feature type="compositionally biased region" description="Low complexity" evidence="1">
    <location>
        <begin position="36"/>
        <end position="46"/>
    </location>
</feature>
<evidence type="ECO:0000256" key="1">
    <source>
        <dbReference type="SAM" id="MobiDB-lite"/>
    </source>
</evidence>
<evidence type="ECO:0000313" key="3">
    <source>
        <dbReference type="Proteomes" id="UP000774804"/>
    </source>
</evidence>
<name>A0A8T1B3D1_9STRA</name>
<dbReference type="Proteomes" id="UP000774804">
    <property type="component" value="Unassembled WGS sequence"/>
</dbReference>